<dbReference type="Proteomes" id="UP000274511">
    <property type="component" value="Unassembled WGS sequence"/>
</dbReference>
<feature type="transmembrane region" description="Helical" evidence="1">
    <location>
        <begin position="43"/>
        <end position="64"/>
    </location>
</feature>
<dbReference type="EMBL" id="RJUJ01000025">
    <property type="protein sequence ID" value="ROH76257.1"/>
    <property type="molecule type" value="Genomic_DNA"/>
</dbReference>
<keyword evidence="1" id="KW-1133">Transmembrane helix</keyword>
<sequence length="98" mass="10218">MNVFKTVKNVCKSLLSSGIVFAAPVMAVSNAGFQKANDAISWWAVGLASLAVATITLCICYIGYKVLWNGKNIAEMTNVIVGGILIAGASGFAAWYAA</sequence>
<accession>A0A3N0U6K3</accession>
<feature type="transmembrane region" description="Helical" evidence="1">
    <location>
        <begin position="76"/>
        <end position="97"/>
    </location>
</feature>
<keyword evidence="2" id="KW-0732">Signal</keyword>
<evidence type="ECO:0000256" key="1">
    <source>
        <dbReference type="SAM" id="Phobius"/>
    </source>
</evidence>
<dbReference type="Pfam" id="PF04956">
    <property type="entry name" value="TrbC"/>
    <property type="match status" value="1"/>
</dbReference>
<comment type="caution">
    <text evidence="3">The sequence shown here is derived from an EMBL/GenBank/DDBJ whole genome shotgun (WGS) entry which is preliminary data.</text>
</comment>
<gene>
    <name evidence="3" type="ORF">EC392_15965</name>
</gene>
<dbReference type="RefSeq" id="WP_123244727.1">
    <property type="nucleotide sequence ID" value="NZ_RJUJ01000025.1"/>
</dbReference>
<evidence type="ECO:0000256" key="2">
    <source>
        <dbReference type="SAM" id="SignalP"/>
    </source>
</evidence>
<feature type="chain" id="PRO_5018001584" evidence="2">
    <location>
        <begin position="23"/>
        <end position="98"/>
    </location>
</feature>
<keyword evidence="1" id="KW-0812">Transmembrane</keyword>
<dbReference type="AlphaFoldDB" id="A0A3N0U6K3"/>
<feature type="signal peptide" evidence="2">
    <location>
        <begin position="1"/>
        <end position="22"/>
    </location>
</feature>
<evidence type="ECO:0000313" key="4">
    <source>
        <dbReference type="Proteomes" id="UP000274511"/>
    </source>
</evidence>
<reference evidence="3 4" key="1">
    <citation type="submission" date="2018-10" db="EMBL/GenBank/DDBJ databases">
        <title>New species genome.</title>
        <authorList>
            <person name="Li Y."/>
        </authorList>
    </citation>
    <scope>NUCLEOTIDE SEQUENCE [LARGE SCALE GENOMIC DNA]</scope>
    <source>
        <strain evidence="3 4">L6_4B</strain>
    </source>
</reference>
<protein>
    <submittedName>
        <fullName evidence="3">Conjugal transfer protein</fullName>
    </submittedName>
</protein>
<organism evidence="3 4">
    <name type="scientific">Lonsdalea populi</name>
    <dbReference type="NCBI Taxonomy" id="1172565"/>
    <lineage>
        <taxon>Bacteria</taxon>
        <taxon>Pseudomonadati</taxon>
        <taxon>Pseudomonadota</taxon>
        <taxon>Gammaproteobacteria</taxon>
        <taxon>Enterobacterales</taxon>
        <taxon>Pectobacteriaceae</taxon>
        <taxon>Lonsdalea</taxon>
    </lineage>
</organism>
<dbReference type="InterPro" id="IPR007039">
    <property type="entry name" value="TrbC/VirB2"/>
</dbReference>
<name>A0A3N0U6K3_9GAMM</name>
<evidence type="ECO:0000313" key="3">
    <source>
        <dbReference type="EMBL" id="ROH76257.1"/>
    </source>
</evidence>
<keyword evidence="1" id="KW-0472">Membrane</keyword>
<proteinExistence type="predicted"/>